<keyword evidence="18" id="KW-1185">Reference proteome</keyword>
<comment type="catalytic activity">
    <reaction evidence="7 12 14">
        <text>meso-2,6-diaminopimelate + H(+) = L-lysine + CO2</text>
        <dbReference type="Rhea" id="RHEA:15101"/>
        <dbReference type="ChEBI" id="CHEBI:15378"/>
        <dbReference type="ChEBI" id="CHEBI:16526"/>
        <dbReference type="ChEBI" id="CHEBI:32551"/>
        <dbReference type="ChEBI" id="CHEBI:57791"/>
        <dbReference type="EC" id="4.1.1.20"/>
    </reaction>
</comment>
<dbReference type="AlphaFoldDB" id="A0A845BHZ9"/>
<evidence type="ECO:0000256" key="7">
    <source>
        <dbReference type="ARBA" id="ARBA00050464"/>
    </source>
</evidence>
<name>A0A845BHZ9_9NEIS</name>
<evidence type="ECO:0000256" key="13">
    <source>
        <dbReference type="PIRSR" id="PIRSR600183-50"/>
    </source>
</evidence>
<dbReference type="UniPathway" id="UPA00034">
    <property type="reaction ID" value="UER00027"/>
</dbReference>
<evidence type="ECO:0000256" key="1">
    <source>
        <dbReference type="ARBA" id="ARBA00001933"/>
    </source>
</evidence>
<dbReference type="NCBIfam" id="TIGR01048">
    <property type="entry name" value="lysA"/>
    <property type="match status" value="1"/>
</dbReference>
<dbReference type="GO" id="GO:0009089">
    <property type="term" value="P:lysine biosynthetic process via diaminopimelate"/>
    <property type="evidence" value="ECO:0007669"/>
    <property type="project" value="UniProtKB-UniRule"/>
</dbReference>
<dbReference type="CDD" id="cd06828">
    <property type="entry name" value="PLPDE_III_DapDC"/>
    <property type="match status" value="1"/>
</dbReference>
<dbReference type="Gene3D" id="3.20.20.10">
    <property type="entry name" value="Alanine racemase"/>
    <property type="match status" value="1"/>
</dbReference>
<evidence type="ECO:0000256" key="4">
    <source>
        <dbReference type="ARBA" id="ARBA00022898"/>
    </source>
</evidence>
<sequence>MNAFHYHHDQLQVEDLPLADIAREFGTPCFVYSAEALTKAFTAYQNAFSALDPLICYAIKANSNLSILQLFARLGAGFDIVSGGELARVLAAGARADKIVFSGVGKSAAEMKMALEAGIHCFNIESVNELLRLNEVAGKLGLKAPVSLRVNPNVDAMTHPYISTGLKDNKFGIAFDMAFDVYREAAALPNLQVTGIDCHIGSQLTDASPLVEALDRLLALIDRLDEAGITLQHVDIGGGLGIRYSDETPPDLAAYASQIEQRLAGRALKLVMEPGRSLVGNAGVLLTQVEYLKLGESKNFAVVDAAMNDLLRPSLYSAYHGILPVEQHANLSPLLCDVVGPICESSDFLGKNRELAVKEGDLLAVMSAGAYGSTMSSNYNTRTRAAEVLVSGKETRLIRRRETLDELLANEKALLQ</sequence>
<feature type="modified residue" description="N6-(pyridoxal phosphate)lysine" evidence="12 13">
    <location>
        <position position="60"/>
    </location>
</feature>
<proteinExistence type="inferred from homology"/>
<keyword evidence="6 12" id="KW-0456">Lyase</keyword>
<gene>
    <name evidence="12 17" type="primary">lysA</name>
    <name evidence="17" type="ORF">GQF02_02915</name>
</gene>
<dbReference type="GO" id="GO:0030170">
    <property type="term" value="F:pyridoxal phosphate binding"/>
    <property type="evidence" value="ECO:0007669"/>
    <property type="project" value="UniProtKB-UniRule"/>
</dbReference>
<feature type="binding site" evidence="12">
    <location>
        <position position="371"/>
    </location>
    <ligand>
        <name>substrate</name>
    </ligand>
</feature>
<dbReference type="PRINTS" id="PR01179">
    <property type="entry name" value="ODADCRBXLASE"/>
</dbReference>
<evidence type="ECO:0000256" key="9">
    <source>
        <dbReference type="ARBA" id="ARBA00060983"/>
    </source>
</evidence>
<dbReference type="InterPro" id="IPR002986">
    <property type="entry name" value="DAP_deCOOHase_LysA"/>
</dbReference>
<comment type="cofactor">
    <cofactor evidence="1 12 13 14">
        <name>pyridoxal 5'-phosphate</name>
        <dbReference type="ChEBI" id="CHEBI:597326"/>
    </cofactor>
</comment>
<evidence type="ECO:0000256" key="12">
    <source>
        <dbReference type="HAMAP-Rule" id="MF_02120"/>
    </source>
</evidence>
<dbReference type="InterPro" id="IPR022657">
    <property type="entry name" value="De-COase2_CS"/>
</dbReference>
<dbReference type="RefSeq" id="WP_160794729.1">
    <property type="nucleotide sequence ID" value="NZ_WSSB01000002.1"/>
</dbReference>
<dbReference type="EC" id="4.1.1.20" evidence="10 12"/>
<comment type="subunit">
    <text evidence="12">Homodimer.</text>
</comment>
<evidence type="ECO:0000256" key="11">
    <source>
        <dbReference type="ARBA" id="ARBA00074972"/>
    </source>
</evidence>
<evidence type="ECO:0000256" key="10">
    <source>
        <dbReference type="ARBA" id="ARBA00066427"/>
    </source>
</evidence>
<dbReference type="Pfam" id="PF00278">
    <property type="entry name" value="Orn_DAP_Arg_deC"/>
    <property type="match status" value="1"/>
</dbReference>
<dbReference type="SUPFAM" id="SSF50621">
    <property type="entry name" value="Alanine racemase C-terminal domain-like"/>
    <property type="match status" value="1"/>
</dbReference>
<evidence type="ECO:0000256" key="14">
    <source>
        <dbReference type="RuleBase" id="RU003738"/>
    </source>
</evidence>
<comment type="similarity">
    <text evidence="9 12">Belongs to the Orn/Lys/Arg decarboxylase class-II family. LysA subfamily.</text>
</comment>
<feature type="domain" description="Orn/DAP/Arg decarboxylase 2 C-terminal" evidence="15">
    <location>
        <begin position="30"/>
        <end position="369"/>
    </location>
</feature>
<evidence type="ECO:0000313" key="18">
    <source>
        <dbReference type="Proteomes" id="UP000467214"/>
    </source>
</evidence>
<dbReference type="InterPro" id="IPR009006">
    <property type="entry name" value="Ala_racemase/Decarboxylase_C"/>
</dbReference>
<dbReference type="FunFam" id="3.20.20.10:FF:000003">
    <property type="entry name" value="Diaminopimelate decarboxylase"/>
    <property type="match status" value="1"/>
</dbReference>
<dbReference type="PANTHER" id="PTHR43727:SF2">
    <property type="entry name" value="GROUP IV DECARBOXYLASE"/>
    <property type="match status" value="1"/>
</dbReference>
<dbReference type="InterPro" id="IPR022643">
    <property type="entry name" value="De-COase2_C"/>
</dbReference>
<feature type="binding site" evidence="12">
    <location>
        <position position="371"/>
    </location>
    <ligand>
        <name>pyridoxal 5'-phosphate</name>
        <dbReference type="ChEBI" id="CHEBI:597326"/>
    </ligand>
</feature>
<reference evidence="17 18" key="1">
    <citation type="submission" date="2019-12" db="EMBL/GenBank/DDBJ databases">
        <title>Neisseriaceae gen. nov. sp. Genome sequencing and assembly.</title>
        <authorList>
            <person name="Liu Z."/>
            <person name="Li A."/>
        </authorList>
    </citation>
    <scope>NUCLEOTIDE SEQUENCE [LARGE SCALE GENOMIC DNA]</scope>
    <source>
        <strain evidence="17 18">B2N2-7</strain>
    </source>
</reference>
<evidence type="ECO:0000259" key="16">
    <source>
        <dbReference type="Pfam" id="PF02784"/>
    </source>
</evidence>
<feature type="binding site" evidence="12">
    <location>
        <position position="239"/>
    </location>
    <ligand>
        <name>pyridoxal 5'-phosphate</name>
        <dbReference type="ChEBI" id="CHEBI:597326"/>
    </ligand>
</feature>
<comment type="pathway">
    <text evidence="8 12 14">Amino-acid biosynthesis; L-lysine biosynthesis via DAP pathway; L-lysine from DL-2,6-diaminopimelate: step 1/1.</text>
</comment>
<evidence type="ECO:0000256" key="3">
    <source>
        <dbReference type="ARBA" id="ARBA00022793"/>
    </source>
</evidence>
<comment type="function">
    <text evidence="12">Specifically catalyzes the decarboxylation of meso-diaminopimelate (meso-DAP) to L-lysine.</text>
</comment>
<dbReference type="PRINTS" id="PR01181">
    <property type="entry name" value="DAPDCRBXLASE"/>
</dbReference>
<evidence type="ECO:0000256" key="6">
    <source>
        <dbReference type="ARBA" id="ARBA00023239"/>
    </source>
</evidence>
<feature type="binding site" evidence="12">
    <location>
        <begin position="273"/>
        <end position="276"/>
    </location>
    <ligand>
        <name>pyridoxal 5'-phosphate</name>
        <dbReference type="ChEBI" id="CHEBI:597326"/>
    </ligand>
</feature>
<dbReference type="SUPFAM" id="SSF51419">
    <property type="entry name" value="PLP-binding barrel"/>
    <property type="match status" value="1"/>
</dbReference>
<dbReference type="Proteomes" id="UP000467214">
    <property type="component" value="Unassembled WGS sequence"/>
</dbReference>
<evidence type="ECO:0000259" key="15">
    <source>
        <dbReference type="Pfam" id="PF00278"/>
    </source>
</evidence>
<feature type="active site" description="Proton donor" evidence="13">
    <location>
        <position position="343"/>
    </location>
</feature>
<dbReference type="InterPro" id="IPR000183">
    <property type="entry name" value="Orn/DAP/Arg_de-COase"/>
</dbReference>
<evidence type="ECO:0000313" key="17">
    <source>
        <dbReference type="EMBL" id="MXR35925.1"/>
    </source>
</evidence>
<dbReference type="Pfam" id="PF02784">
    <property type="entry name" value="Orn_Arg_deC_N"/>
    <property type="match status" value="1"/>
</dbReference>
<evidence type="ECO:0000256" key="2">
    <source>
        <dbReference type="ARBA" id="ARBA00022605"/>
    </source>
</evidence>
<feature type="binding site" evidence="12">
    <location>
        <position position="344"/>
    </location>
    <ligand>
        <name>substrate</name>
    </ligand>
</feature>
<evidence type="ECO:0000256" key="5">
    <source>
        <dbReference type="ARBA" id="ARBA00023154"/>
    </source>
</evidence>
<accession>A0A845BHZ9</accession>
<comment type="caution">
    <text evidence="17">The sequence shown here is derived from an EMBL/GenBank/DDBJ whole genome shotgun (WGS) entry which is preliminary data.</text>
</comment>
<dbReference type="Gene3D" id="2.40.37.10">
    <property type="entry name" value="Lyase, Ornithine Decarboxylase, Chain A, domain 1"/>
    <property type="match status" value="1"/>
</dbReference>
<protein>
    <recommendedName>
        <fullName evidence="11 12">Diaminopimelate decarboxylase</fullName>
        <shortName evidence="12">DAP decarboxylase</shortName>
        <shortName evidence="12">DAPDC</shortName>
        <ecNumber evidence="10 12">4.1.1.20</ecNumber>
    </recommendedName>
</protein>
<feature type="domain" description="Orn/DAP/Arg decarboxylase 2 N-terminal" evidence="16">
    <location>
        <begin position="37"/>
        <end position="279"/>
    </location>
</feature>
<evidence type="ECO:0000256" key="8">
    <source>
        <dbReference type="ARBA" id="ARBA00060643"/>
    </source>
</evidence>
<feature type="binding site" evidence="12">
    <location>
        <position position="312"/>
    </location>
    <ligand>
        <name>substrate</name>
    </ligand>
</feature>
<keyword evidence="3 12" id="KW-0210">Decarboxylase</keyword>
<dbReference type="InterPro" id="IPR022644">
    <property type="entry name" value="De-COase2_N"/>
</dbReference>
<organism evidence="17 18">
    <name type="scientific">Craterilacuibacter sinensis</name>
    <dbReference type="NCBI Taxonomy" id="2686017"/>
    <lineage>
        <taxon>Bacteria</taxon>
        <taxon>Pseudomonadati</taxon>
        <taxon>Pseudomonadota</taxon>
        <taxon>Betaproteobacteria</taxon>
        <taxon>Neisseriales</taxon>
        <taxon>Neisseriaceae</taxon>
        <taxon>Craterilacuibacter</taxon>
    </lineage>
</organism>
<keyword evidence="4 12" id="KW-0663">Pyridoxal phosphate</keyword>
<dbReference type="EMBL" id="WSSB01000002">
    <property type="protein sequence ID" value="MXR35925.1"/>
    <property type="molecule type" value="Genomic_DNA"/>
</dbReference>
<feature type="binding site" evidence="12">
    <location>
        <position position="276"/>
    </location>
    <ligand>
        <name>substrate</name>
    </ligand>
</feature>
<dbReference type="GO" id="GO:0008836">
    <property type="term" value="F:diaminopimelate decarboxylase activity"/>
    <property type="evidence" value="ECO:0007669"/>
    <property type="project" value="UniProtKB-UniRule"/>
</dbReference>
<dbReference type="PROSITE" id="PS00879">
    <property type="entry name" value="ODR_DC_2_2"/>
    <property type="match status" value="1"/>
</dbReference>
<keyword evidence="2 12" id="KW-0028">Amino-acid biosynthesis</keyword>
<dbReference type="PANTHER" id="PTHR43727">
    <property type="entry name" value="DIAMINOPIMELATE DECARBOXYLASE"/>
    <property type="match status" value="1"/>
</dbReference>
<keyword evidence="5 12" id="KW-0457">Lysine biosynthesis</keyword>
<feature type="binding site" evidence="12">
    <location>
        <position position="316"/>
    </location>
    <ligand>
        <name>substrate</name>
    </ligand>
</feature>
<dbReference type="FunFam" id="2.40.37.10:FF:000003">
    <property type="entry name" value="Diaminopimelate decarboxylase"/>
    <property type="match status" value="1"/>
</dbReference>
<dbReference type="HAMAP" id="MF_02120">
    <property type="entry name" value="LysA"/>
    <property type="match status" value="1"/>
</dbReference>
<dbReference type="InterPro" id="IPR029066">
    <property type="entry name" value="PLP-binding_barrel"/>
</dbReference>